<proteinExistence type="predicted"/>
<keyword evidence="3" id="KW-1185">Reference proteome</keyword>
<evidence type="ECO:0000259" key="1">
    <source>
        <dbReference type="PROSITE" id="PS51729"/>
    </source>
</evidence>
<feature type="domain" description="N-acetyltransferase" evidence="1">
    <location>
        <begin position="6"/>
        <end position="92"/>
    </location>
</feature>
<dbReference type="InterPro" id="IPR045057">
    <property type="entry name" value="Gcn5-rel_NAT"/>
</dbReference>
<dbReference type="PANTHER" id="PTHR31435">
    <property type="entry name" value="PROTEIN NATD1"/>
    <property type="match status" value="1"/>
</dbReference>
<dbReference type="InterPro" id="IPR031165">
    <property type="entry name" value="GNAT_YJDJ"/>
</dbReference>
<dbReference type="InterPro" id="IPR016181">
    <property type="entry name" value="Acyl_CoA_acyltransferase"/>
</dbReference>
<evidence type="ECO:0000313" key="3">
    <source>
        <dbReference type="Proteomes" id="UP000798951"/>
    </source>
</evidence>
<comment type="caution">
    <text evidence="2">The sequence shown here is derived from an EMBL/GenBank/DDBJ whole genome shotgun (WGS) entry which is preliminary data.</text>
</comment>
<protein>
    <recommendedName>
        <fullName evidence="1">N-acetyltransferase domain-containing protein</fullName>
    </recommendedName>
</protein>
<evidence type="ECO:0000313" key="2">
    <source>
        <dbReference type="EMBL" id="KAF0849338.1"/>
    </source>
</evidence>
<dbReference type="RefSeq" id="WP_067978359.1">
    <property type="nucleotide sequence ID" value="NZ_VMSD01000001.1"/>
</dbReference>
<dbReference type="Proteomes" id="UP000798951">
    <property type="component" value="Unassembled WGS sequence"/>
</dbReference>
<sequence length="103" mass="11546">MVTEVRENTALERFELLSDGTPAGYIEYQDTGAERALVHTEIFPRFQGRGLANTLVEAALDTSRKAGFEVLPMCSMVQHFITENPRYIALVPQQSRAMFGLPQ</sequence>
<dbReference type="EMBL" id="VMSD01000001">
    <property type="protein sequence ID" value="KAF0849338.1"/>
    <property type="molecule type" value="Genomic_DNA"/>
</dbReference>
<dbReference type="CDD" id="cd04301">
    <property type="entry name" value="NAT_SF"/>
    <property type="match status" value="1"/>
</dbReference>
<dbReference type="PROSITE" id="PS51729">
    <property type="entry name" value="GNAT_YJDJ"/>
    <property type="match status" value="1"/>
</dbReference>
<reference evidence="2 3" key="1">
    <citation type="submission" date="2019-07" db="EMBL/GenBank/DDBJ databases">
        <title>Genomic Encyclopedia of Type Strains, Phase IV (KMG-IV): sequencing the most valuable type-strain genomes for metagenomic binning, comparative biology and taxonomic classification.</title>
        <authorList>
            <person name="Goeker M."/>
        </authorList>
    </citation>
    <scope>NUCLEOTIDE SEQUENCE [LARGE SCALE GENOMIC DNA]</scope>
    <source>
        <strain evidence="2 3">DSM 44831</strain>
    </source>
</reference>
<name>A0ABQ6YU62_9NOCA</name>
<organism evidence="2 3">
    <name type="scientific">Nocardia caishijiensis</name>
    <dbReference type="NCBI Taxonomy" id="184756"/>
    <lineage>
        <taxon>Bacteria</taxon>
        <taxon>Bacillati</taxon>
        <taxon>Actinomycetota</taxon>
        <taxon>Actinomycetes</taxon>
        <taxon>Mycobacteriales</taxon>
        <taxon>Nocardiaceae</taxon>
        <taxon>Nocardia</taxon>
    </lineage>
</organism>
<dbReference type="Pfam" id="PF14542">
    <property type="entry name" value="Acetyltransf_CG"/>
    <property type="match status" value="1"/>
</dbReference>
<dbReference type="PANTHER" id="PTHR31435:SF10">
    <property type="entry name" value="BSR4717 PROTEIN"/>
    <property type="match status" value="1"/>
</dbReference>
<gene>
    <name evidence="2" type="ORF">FNL39_101776</name>
</gene>
<dbReference type="Gene3D" id="3.40.630.30">
    <property type="match status" value="1"/>
</dbReference>
<dbReference type="SUPFAM" id="SSF55729">
    <property type="entry name" value="Acyl-CoA N-acyltransferases (Nat)"/>
    <property type="match status" value="1"/>
</dbReference>
<accession>A0ABQ6YU62</accession>